<evidence type="ECO:0000313" key="1">
    <source>
        <dbReference type="EMBL" id="VAI57932.1"/>
    </source>
</evidence>
<dbReference type="EMBL" id="LT934122">
    <property type="protein sequence ID" value="VAI57932.1"/>
    <property type="molecule type" value="Genomic_DNA"/>
</dbReference>
<dbReference type="Gramene" id="TRITD6Bv1G117580.1">
    <property type="protein sequence ID" value="TRITD6Bv1G117580.1"/>
    <property type="gene ID" value="TRITD6Bv1G117580"/>
</dbReference>
<evidence type="ECO:0000313" key="2">
    <source>
        <dbReference type="Proteomes" id="UP000324705"/>
    </source>
</evidence>
<reference evidence="1 2" key="1">
    <citation type="submission" date="2017-09" db="EMBL/GenBank/DDBJ databases">
        <authorList>
            <consortium name="International Durum Wheat Genome Sequencing Consortium (IDWGSC)"/>
            <person name="Milanesi L."/>
        </authorList>
    </citation>
    <scope>NUCLEOTIDE SEQUENCE [LARGE SCALE GENOMIC DNA]</scope>
    <source>
        <strain evidence="2">cv. Svevo</strain>
    </source>
</reference>
<dbReference type="Proteomes" id="UP000324705">
    <property type="component" value="Chromosome 6B"/>
</dbReference>
<dbReference type="AlphaFoldDB" id="A0A9R0YN78"/>
<keyword evidence="2" id="KW-1185">Reference proteome</keyword>
<organism evidence="1 2">
    <name type="scientific">Triticum turgidum subsp. durum</name>
    <name type="common">Durum wheat</name>
    <name type="synonym">Triticum durum</name>
    <dbReference type="NCBI Taxonomy" id="4567"/>
    <lineage>
        <taxon>Eukaryota</taxon>
        <taxon>Viridiplantae</taxon>
        <taxon>Streptophyta</taxon>
        <taxon>Embryophyta</taxon>
        <taxon>Tracheophyta</taxon>
        <taxon>Spermatophyta</taxon>
        <taxon>Magnoliopsida</taxon>
        <taxon>Liliopsida</taxon>
        <taxon>Poales</taxon>
        <taxon>Poaceae</taxon>
        <taxon>BOP clade</taxon>
        <taxon>Pooideae</taxon>
        <taxon>Triticodae</taxon>
        <taxon>Triticeae</taxon>
        <taxon>Triticinae</taxon>
        <taxon>Triticum</taxon>
    </lineage>
</organism>
<protein>
    <submittedName>
        <fullName evidence="1">Uncharacterized protein</fullName>
    </submittedName>
</protein>
<gene>
    <name evidence="1" type="ORF">TRITD_6Bv1G117580</name>
</gene>
<accession>A0A9R0YN78</accession>
<proteinExistence type="predicted"/>
<sequence length="153" mass="17000">MHAQLGSHNASFYFGCPSPRRPAPRTGCPRCRLPPRTHHPTLPLPLHSLPPSLCYTACWHPPSPTTTRPEVHVCSAPCSVLLQAVPVHLPLALEQRAPGPTYPMDAGEPVLDRSHAHPRGRLAWPRWLESHWCPSPVATVGWRADLLSWCLFL</sequence>
<name>A0A9R0YN78_TRITD</name>